<evidence type="ECO:0000313" key="4">
    <source>
        <dbReference type="Proteomes" id="UP000249377"/>
    </source>
</evidence>
<accession>A0A328UG64</accession>
<evidence type="ECO:0000256" key="1">
    <source>
        <dbReference type="ARBA" id="ARBA00023125"/>
    </source>
</evidence>
<name>A0A328UG64_9FIRM</name>
<dbReference type="SMART" id="SM00530">
    <property type="entry name" value="HTH_XRE"/>
    <property type="match status" value="1"/>
</dbReference>
<dbReference type="Pfam" id="PF01381">
    <property type="entry name" value="HTH_3"/>
    <property type="match status" value="1"/>
</dbReference>
<dbReference type="EMBL" id="QLYR01000001">
    <property type="protein sequence ID" value="RAQ30508.1"/>
    <property type="molecule type" value="Genomic_DNA"/>
</dbReference>
<proteinExistence type="predicted"/>
<dbReference type="Gene3D" id="1.10.260.40">
    <property type="entry name" value="lambda repressor-like DNA-binding domains"/>
    <property type="match status" value="1"/>
</dbReference>
<dbReference type="Proteomes" id="UP000249377">
    <property type="component" value="Unassembled WGS sequence"/>
</dbReference>
<dbReference type="AlphaFoldDB" id="A0A328UG64"/>
<comment type="caution">
    <text evidence="3">The sequence shown here is derived from an EMBL/GenBank/DDBJ whole genome shotgun (WGS) entry which is preliminary data.</text>
</comment>
<dbReference type="GO" id="GO:0003677">
    <property type="term" value="F:DNA binding"/>
    <property type="evidence" value="ECO:0007669"/>
    <property type="project" value="UniProtKB-KW"/>
</dbReference>
<evidence type="ECO:0000313" key="3">
    <source>
        <dbReference type="EMBL" id="RAQ30508.1"/>
    </source>
</evidence>
<protein>
    <submittedName>
        <fullName evidence="3">Transcriptional regulator</fullName>
    </submittedName>
</protein>
<organism evidence="3 4">
    <name type="scientific">Hydrogeniiclostridium mannosilyticum</name>
    <dbReference type="NCBI Taxonomy" id="2764322"/>
    <lineage>
        <taxon>Bacteria</taxon>
        <taxon>Bacillati</taxon>
        <taxon>Bacillota</taxon>
        <taxon>Clostridia</taxon>
        <taxon>Eubacteriales</taxon>
        <taxon>Acutalibacteraceae</taxon>
        <taxon>Hydrogeniiclostridium</taxon>
    </lineage>
</organism>
<dbReference type="SUPFAM" id="SSF47413">
    <property type="entry name" value="lambda repressor-like DNA-binding domains"/>
    <property type="match status" value="1"/>
</dbReference>
<dbReference type="InterPro" id="IPR010982">
    <property type="entry name" value="Lambda_DNA-bd_dom_sf"/>
</dbReference>
<dbReference type="PANTHER" id="PTHR46558:SF11">
    <property type="entry name" value="HTH-TYPE TRANSCRIPTIONAL REGULATOR XRE"/>
    <property type="match status" value="1"/>
</dbReference>
<evidence type="ECO:0000259" key="2">
    <source>
        <dbReference type="PROSITE" id="PS50943"/>
    </source>
</evidence>
<dbReference type="RefSeq" id="WP_112331705.1">
    <property type="nucleotide sequence ID" value="NZ_JADPHD010000001.1"/>
</dbReference>
<dbReference type="CDD" id="cd00093">
    <property type="entry name" value="HTH_XRE"/>
    <property type="match status" value="1"/>
</dbReference>
<sequence>MNDHFPRIITLLRKERKLSQKKAAEALGVSQALLSHYEKGIRECGLDFVTRAADFYDVSCDYLLGRSPNRNGAILSVEDIPEPDAAGKENVFRGSLLPTLNKKLLANSLNIIYDLLQKSNNKALTGEISAGLNAAVYRSFRILYSANEKNPQGLFSIPEPLSDSRSAAAQDIAEANAVCLAAGMDVEELEGLKKGAAPALSPEQLSTDYPLFAASLFNLIQNAESRMGVKKEKKK</sequence>
<dbReference type="PROSITE" id="PS50943">
    <property type="entry name" value="HTH_CROC1"/>
    <property type="match status" value="1"/>
</dbReference>
<dbReference type="PANTHER" id="PTHR46558">
    <property type="entry name" value="TRACRIPTIONAL REGULATORY PROTEIN-RELATED-RELATED"/>
    <property type="match status" value="1"/>
</dbReference>
<dbReference type="InterPro" id="IPR001387">
    <property type="entry name" value="Cro/C1-type_HTH"/>
</dbReference>
<reference evidence="3 4" key="1">
    <citation type="submission" date="2018-06" db="EMBL/GenBank/DDBJ databases">
        <title>Noncontiguous genome sequence of Ruminococcaceae bacterium ASD2818.</title>
        <authorList>
            <person name="Chaplin A.V."/>
            <person name="Sokolova S.R."/>
            <person name="Kochetkova T.O."/>
            <person name="Goltsov A.Y."/>
            <person name="Trofimov D.Y."/>
            <person name="Efimov B.A."/>
        </authorList>
    </citation>
    <scope>NUCLEOTIDE SEQUENCE [LARGE SCALE GENOMIC DNA]</scope>
    <source>
        <strain evidence="3 4">ASD2818</strain>
    </source>
</reference>
<gene>
    <name evidence="3" type="ORF">DPQ25_03140</name>
</gene>
<keyword evidence="1" id="KW-0238">DNA-binding</keyword>
<keyword evidence="4" id="KW-1185">Reference proteome</keyword>
<feature type="domain" description="HTH cro/C1-type" evidence="2">
    <location>
        <begin position="9"/>
        <end position="63"/>
    </location>
</feature>